<feature type="transmembrane region" description="Helical" evidence="1">
    <location>
        <begin position="52"/>
        <end position="70"/>
    </location>
</feature>
<proteinExistence type="predicted"/>
<keyword evidence="1" id="KW-0812">Transmembrane</keyword>
<evidence type="ECO:0000256" key="1">
    <source>
        <dbReference type="SAM" id="Phobius"/>
    </source>
</evidence>
<sequence length="76" mass="8570">LRRTLVPFTNIVELDATDIIPSVIVFFLRVHVNIVIFIASHIIWFTSKPTPICAVFTAQPLPLVSIYVITHQSNPD</sequence>
<reference evidence="2" key="1">
    <citation type="submission" date="2017-02" db="UniProtKB">
        <authorList>
            <consortium name="WormBaseParasite"/>
        </authorList>
    </citation>
    <scope>IDENTIFICATION</scope>
</reference>
<organism evidence="2">
    <name type="scientific">Haemonchus placei</name>
    <name type="common">Barber's pole worm</name>
    <dbReference type="NCBI Taxonomy" id="6290"/>
    <lineage>
        <taxon>Eukaryota</taxon>
        <taxon>Metazoa</taxon>
        <taxon>Ecdysozoa</taxon>
        <taxon>Nematoda</taxon>
        <taxon>Chromadorea</taxon>
        <taxon>Rhabditida</taxon>
        <taxon>Rhabditina</taxon>
        <taxon>Rhabditomorpha</taxon>
        <taxon>Strongyloidea</taxon>
        <taxon>Trichostrongylidae</taxon>
        <taxon>Haemonchus</taxon>
    </lineage>
</organism>
<dbReference type="WBParaSite" id="HPLM_0000915401-mRNA-1">
    <property type="protein sequence ID" value="HPLM_0000915401-mRNA-1"/>
    <property type="gene ID" value="HPLM_0000915401"/>
</dbReference>
<keyword evidence="1" id="KW-0472">Membrane</keyword>
<evidence type="ECO:0000313" key="2">
    <source>
        <dbReference type="WBParaSite" id="HPLM_0000915401-mRNA-1"/>
    </source>
</evidence>
<accession>A0A0N4WES1</accession>
<dbReference type="AlphaFoldDB" id="A0A0N4WES1"/>
<feature type="transmembrane region" description="Helical" evidence="1">
    <location>
        <begin position="20"/>
        <end position="45"/>
    </location>
</feature>
<keyword evidence="1" id="KW-1133">Transmembrane helix</keyword>
<name>A0A0N4WES1_HAEPC</name>
<protein>
    <submittedName>
        <fullName evidence="2">Ovule protein</fullName>
    </submittedName>
</protein>